<proteinExistence type="predicted"/>
<name>A0AAV4DA28_9GAST</name>
<organism evidence="2 3">
    <name type="scientific">Plakobranchus ocellatus</name>
    <dbReference type="NCBI Taxonomy" id="259542"/>
    <lineage>
        <taxon>Eukaryota</taxon>
        <taxon>Metazoa</taxon>
        <taxon>Spiralia</taxon>
        <taxon>Lophotrochozoa</taxon>
        <taxon>Mollusca</taxon>
        <taxon>Gastropoda</taxon>
        <taxon>Heterobranchia</taxon>
        <taxon>Euthyneura</taxon>
        <taxon>Panpulmonata</taxon>
        <taxon>Sacoglossa</taxon>
        <taxon>Placobranchoidea</taxon>
        <taxon>Plakobranchidae</taxon>
        <taxon>Plakobranchus</taxon>
    </lineage>
</organism>
<dbReference type="AlphaFoldDB" id="A0AAV4DA28"/>
<feature type="compositionally biased region" description="Acidic residues" evidence="1">
    <location>
        <begin position="18"/>
        <end position="50"/>
    </location>
</feature>
<protein>
    <submittedName>
        <fullName evidence="2">Uncharacterized protein</fullName>
    </submittedName>
</protein>
<evidence type="ECO:0000313" key="3">
    <source>
        <dbReference type="Proteomes" id="UP000735302"/>
    </source>
</evidence>
<evidence type="ECO:0000313" key="2">
    <source>
        <dbReference type="EMBL" id="GFO41058.1"/>
    </source>
</evidence>
<keyword evidence="3" id="KW-1185">Reference proteome</keyword>
<dbReference type="EMBL" id="BLXT01007656">
    <property type="protein sequence ID" value="GFO41058.1"/>
    <property type="molecule type" value="Genomic_DNA"/>
</dbReference>
<feature type="compositionally biased region" description="Basic and acidic residues" evidence="1">
    <location>
        <begin position="1"/>
        <end position="12"/>
    </location>
</feature>
<gene>
    <name evidence="2" type="ORF">PoB_006756300</name>
</gene>
<evidence type="ECO:0000256" key="1">
    <source>
        <dbReference type="SAM" id="MobiDB-lite"/>
    </source>
</evidence>
<comment type="caution">
    <text evidence="2">The sequence shown here is derived from an EMBL/GenBank/DDBJ whole genome shotgun (WGS) entry which is preliminary data.</text>
</comment>
<reference evidence="2 3" key="1">
    <citation type="journal article" date="2021" name="Elife">
        <title>Chloroplast acquisition without the gene transfer in kleptoplastic sea slugs, Plakobranchus ocellatus.</title>
        <authorList>
            <person name="Maeda T."/>
            <person name="Takahashi S."/>
            <person name="Yoshida T."/>
            <person name="Shimamura S."/>
            <person name="Takaki Y."/>
            <person name="Nagai Y."/>
            <person name="Toyoda A."/>
            <person name="Suzuki Y."/>
            <person name="Arimoto A."/>
            <person name="Ishii H."/>
            <person name="Satoh N."/>
            <person name="Nishiyama T."/>
            <person name="Hasebe M."/>
            <person name="Maruyama T."/>
            <person name="Minagawa J."/>
            <person name="Obokata J."/>
            <person name="Shigenobu S."/>
        </authorList>
    </citation>
    <scope>NUCLEOTIDE SEQUENCE [LARGE SCALE GENOMIC DNA]</scope>
</reference>
<dbReference type="Proteomes" id="UP000735302">
    <property type="component" value="Unassembled WGS sequence"/>
</dbReference>
<sequence length="312" mass="34518">MITKECNDDGKGDNVYGGDDDNEGGADGDCGVDDDDSDGNYNADEDDADNHEDNDKGLKNLPQLVRKLFQRLITAIPSQPTDMWKLLALLPCLMLVAEVKGDCSELLACENIIFDVNVTLVDLGLFSMIDETEAVDNICTELSNLTSCITNRLDTCDDDIVKNDVKIAKDILQYMCSAEGRPLVLQLASSDCARNPLLEIQIQVMMHGCLETYTFDFQMEALKAAFSGREFKVSDACPFINQLKTCLIQGATDMCDARMGTFVANVWDIAAGDQFVYSECTQNVIQSRRYVKRALPMLSKRLAAISKLKLKK</sequence>
<accession>A0AAV4DA28</accession>
<feature type="region of interest" description="Disordered" evidence="1">
    <location>
        <begin position="1"/>
        <end position="57"/>
    </location>
</feature>